<feature type="compositionally biased region" description="Low complexity" evidence="1">
    <location>
        <begin position="111"/>
        <end position="125"/>
    </location>
</feature>
<evidence type="ECO:0000256" key="1">
    <source>
        <dbReference type="SAM" id="MobiDB-lite"/>
    </source>
</evidence>
<dbReference type="Proteomes" id="UP001152519">
    <property type="component" value="Unassembled WGS sequence"/>
</dbReference>
<keyword evidence="3" id="KW-1185">Reference proteome</keyword>
<sequence length="291" mass="32108">MLAVLSAGRRQRRIAAVRRPVRRRCGRRGRQEQRRHRRAAGAQRVLPHPQHRGLDLLRGALHRLPLPAGPPGPRHHGAARPDPAPARGRPRLERRQPGLLHHPRRRPAHPGRPVQVPQRRPQHVPAQLVHPERVREHRQRRRPRSAAPAVRGGRDAAGRHRDRGRLRPRHHRRDGGGHLGRRRAAQPAGDADRRFRDPPGVTLAHTVHPVAAGRAPGKPQVRPDRRPARGPQVPRSVAGGGHIGPDPLGSREFGQAGTGRRRGGVRLGVDGRAGAARQGAGEGAGRALRRR</sequence>
<proteinExistence type="predicted"/>
<feature type="region of interest" description="Disordered" evidence="1">
    <location>
        <begin position="21"/>
        <end position="50"/>
    </location>
</feature>
<feature type="compositionally biased region" description="Basic residues" evidence="1">
    <location>
        <begin position="21"/>
        <end position="39"/>
    </location>
</feature>
<evidence type="ECO:0000313" key="2">
    <source>
        <dbReference type="EMBL" id="CAG6399162.1"/>
    </source>
</evidence>
<name>A0A9W4GW16_9ACTN</name>
<feature type="compositionally biased region" description="Basic residues" evidence="1">
    <location>
        <begin position="160"/>
        <end position="184"/>
    </location>
</feature>
<gene>
    <name evidence="2" type="ORF">SCOCK_830011</name>
</gene>
<feature type="region of interest" description="Disordered" evidence="1">
    <location>
        <begin position="62"/>
        <end position="291"/>
    </location>
</feature>
<feature type="compositionally biased region" description="Low complexity" evidence="1">
    <location>
        <begin position="267"/>
        <end position="279"/>
    </location>
</feature>
<dbReference type="EMBL" id="CAJSLV010000118">
    <property type="protein sequence ID" value="CAG6399162.1"/>
    <property type="molecule type" value="Genomic_DNA"/>
</dbReference>
<accession>A0A9W4GW16</accession>
<protein>
    <submittedName>
        <fullName evidence="2">Uncharacterized protein</fullName>
    </submittedName>
</protein>
<reference evidence="2" key="1">
    <citation type="submission" date="2021-05" db="EMBL/GenBank/DDBJ databases">
        <authorList>
            <person name="Arsene-Ploetze F."/>
        </authorList>
    </citation>
    <scope>NUCLEOTIDE SEQUENCE</scope>
    <source>
        <strain evidence="2">DSM 42138</strain>
    </source>
</reference>
<dbReference type="AlphaFoldDB" id="A0A9W4GW16"/>
<evidence type="ECO:0000313" key="3">
    <source>
        <dbReference type="Proteomes" id="UP001152519"/>
    </source>
</evidence>
<comment type="caution">
    <text evidence="2">The sequence shown here is derived from an EMBL/GenBank/DDBJ whole genome shotgun (WGS) entry which is preliminary data.</text>
</comment>
<organism evidence="2 3">
    <name type="scientific">Actinacidiphila cocklensis</name>
    <dbReference type="NCBI Taxonomy" id="887465"/>
    <lineage>
        <taxon>Bacteria</taxon>
        <taxon>Bacillati</taxon>
        <taxon>Actinomycetota</taxon>
        <taxon>Actinomycetes</taxon>
        <taxon>Kitasatosporales</taxon>
        <taxon>Streptomycetaceae</taxon>
        <taxon>Actinacidiphila</taxon>
    </lineage>
</organism>